<gene>
    <name evidence="2" type="ORF">CWS01_10525</name>
</gene>
<evidence type="ECO:0000259" key="1">
    <source>
        <dbReference type="Pfam" id="PF12867"/>
    </source>
</evidence>
<feature type="domain" description="DinB-like" evidence="1">
    <location>
        <begin position="35"/>
        <end position="165"/>
    </location>
</feature>
<dbReference type="RefSeq" id="WP_101177156.1">
    <property type="nucleotide sequence ID" value="NZ_PISE01000020.1"/>
</dbReference>
<evidence type="ECO:0000313" key="2">
    <source>
        <dbReference type="EMBL" id="PKG23765.1"/>
    </source>
</evidence>
<sequence>MFSKPVREEYPAYYHNYIQLVPEEDVLIHLGEQIGKTSAFFLGLTDAQADFRYAEGKWSIKEVIGHLTETERIMGYRALRIARGDLTSLAGYDDEAYVKEGQFTTRTMIDLVEELKAVRMSTLALLKGLPEGAPKRKGYANNGEVSANAIAYIIAGHELHHLKIIEERYLG</sequence>
<dbReference type="InterPro" id="IPR034660">
    <property type="entry name" value="DinB/YfiT-like"/>
</dbReference>
<reference evidence="2 3" key="1">
    <citation type="journal article" date="2003" name="Int. J. Syst. Evol. Microbiol.">
        <title>Bacillus nealsonii sp. nov., isolated from a spacecraft-assembly facility, whose spores are gamma-radiation resistant.</title>
        <authorList>
            <person name="Venkateswaran K."/>
            <person name="Kempf M."/>
            <person name="Chen F."/>
            <person name="Satomi M."/>
            <person name="Nicholson W."/>
            <person name="Kern R."/>
        </authorList>
    </citation>
    <scope>NUCLEOTIDE SEQUENCE [LARGE SCALE GENOMIC DNA]</scope>
    <source>
        <strain evidence="2 3">FO-92</strain>
    </source>
</reference>
<dbReference type="OrthoDB" id="9793216at2"/>
<name>A0A2N0Z2M5_9BACI</name>
<comment type="caution">
    <text evidence="2">The sequence shown here is derived from an EMBL/GenBank/DDBJ whole genome shotgun (WGS) entry which is preliminary data.</text>
</comment>
<dbReference type="AlphaFoldDB" id="A0A2N0Z2M5"/>
<organism evidence="2 3">
    <name type="scientific">Niallia nealsonii</name>
    <dbReference type="NCBI Taxonomy" id="115979"/>
    <lineage>
        <taxon>Bacteria</taxon>
        <taxon>Bacillati</taxon>
        <taxon>Bacillota</taxon>
        <taxon>Bacilli</taxon>
        <taxon>Bacillales</taxon>
        <taxon>Bacillaceae</taxon>
        <taxon>Niallia</taxon>
    </lineage>
</organism>
<dbReference type="Pfam" id="PF12867">
    <property type="entry name" value="DinB_2"/>
    <property type="match status" value="1"/>
</dbReference>
<dbReference type="EMBL" id="PISE01000020">
    <property type="protein sequence ID" value="PKG23765.1"/>
    <property type="molecule type" value="Genomic_DNA"/>
</dbReference>
<protein>
    <submittedName>
        <fullName evidence="2">DinB family protein</fullName>
    </submittedName>
</protein>
<dbReference type="Gene3D" id="1.20.120.450">
    <property type="entry name" value="dinb family like domain"/>
    <property type="match status" value="1"/>
</dbReference>
<evidence type="ECO:0000313" key="3">
    <source>
        <dbReference type="Proteomes" id="UP000233375"/>
    </source>
</evidence>
<proteinExistence type="predicted"/>
<dbReference type="SUPFAM" id="SSF109854">
    <property type="entry name" value="DinB/YfiT-like putative metalloenzymes"/>
    <property type="match status" value="1"/>
</dbReference>
<dbReference type="Proteomes" id="UP000233375">
    <property type="component" value="Unassembled WGS sequence"/>
</dbReference>
<dbReference type="InterPro" id="IPR024775">
    <property type="entry name" value="DinB-like"/>
</dbReference>
<accession>A0A2N0Z2M5</accession>
<keyword evidence="3" id="KW-1185">Reference proteome</keyword>